<comment type="caution">
    <text evidence="3">The sequence shown here is derived from an EMBL/GenBank/DDBJ whole genome shotgun (WGS) entry which is preliminary data.</text>
</comment>
<dbReference type="InterPro" id="IPR013429">
    <property type="entry name" value="Regulatory_FmdB_Zinc_ribbon"/>
</dbReference>
<evidence type="ECO:0000313" key="3">
    <source>
        <dbReference type="EMBL" id="MDD9206167.1"/>
    </source>
</evidence>
<accession>A0ABT5TVS4</accession>
<dbReference type="EMBL" id="JARACI010000800">
    <property type="protein sequence ID" value="MDD9206167.1"/>
    <property type="molecule type" value="Genomic_DNA"/>
</dbReference>
<dbReference type="SMART" id="SM00834">
    <property type="entry name" value="CxxC_CXXC_SSSS"/>
    <property type="match status" value="1"/>
</dbReference>
<dbReference type="Proteomes" id="UP001165561">
    <property type="component" value="Unassembled WGS sequence"/>
</dbReference>
<feature type="region of interest" description="Disordered" evidence="1">
    <location>
        <begin position="43"/>
        <end position="94"/>
    </location>
</feature>
<evidence type="ECO:0000259" key="2">
    <source>
        <dbReference type="SMART" id="SM00834"/>
    </source>
</evidence>
<dbReference type="NCBIfam" id="TIGR02605">
    <property type="entry name" value="CxxC_CxxC_SSSS"/>
    <property type="match status" value="1"/>
</dbReference>
<sequence>MATYEFRCPVCGRFDGAFPMADVPAATTCPGCGADARRLISSPRLSRGSTPAMRAIDAAARSASEPDVVRRTHPGSAPRTPTTRNPLHARLPRP</sequence>
<gene>
    <name evidence="3" type="ORF">PU560_06755</name>
</gene>
<reference evidence="3" key="1">
    <citation type="submission" date="2023-02" db="EMBL/GenBank/DDBJ databases">
        <title>Georgenia sp.10Sc9-8, isolated from a soil sample collected from the Taklamakan desert.</title>
        <authorList>
            <person name="Liu S."/>
        </authorList>
    </citation>
    <scope>NUCLEOTIDE SEQUENCE</scope>
    <source>
        <strain evidence="3">10Sc9-8</strain>
    </source>
</reference>
<name>A0ABT5TVS4_9MICO</name>
<evidence type="ECO:0000313" key="4">
    <source>
        <dbReference type="Proteomes" id="UP001165561"/>
    </source>
</evidence>
<feature type="domain" description="Putative regulatory protein FmdB zinc ribbon" evidence="2">
    <location>
        <begin position="1"/>
        <end position="41"/>
    </location>
</feature>
<protein>
    <submittedName>
        <fullName evidence="3">Zinc ribbon domain-containing protein</fullName>
    </submittedName>
</protein>
<feature type="compositionally biased region" description="Low complexity" evidence="1">
    <location>
        <begin position="52"/>
        <end position="63"/>
    </location>
</feature>
<keyword evidence="4" id="KW-1185">Reference proteome</keyword>
<proteinExistence type="predicted"/>
<dbReference type="Pfam" id="PF09723">
    <property type="entry name" value="Zn_ribbon_8"/>
    <property type="match status" value="1"/>
</dbReference>
<organism evidence="3 4">
    <name type="scientific">Georgenia halotolerans</name>
    <dbReference type="NCBI Taxonomy" id="3028317"/>
    <lineage>
        <taxon>Bacteria</taxon>
        <taxon>Bacillati</taxon>
        <taxon>Actinomycetota</taxon>
        <taxon>Actinomycetes</taxon>
        <taxon>Micrococcales</taxon>
        <taxon>Bogoriellaceae</taxon>
        <taxon>Georgenia</taxon>
    </lineage>
</organism>
<evidence type="ECO:0000256" key="1">
    <source>
        <dbReference type="SAM" id="MobiDB-lite"/>
    </source>
</evidence>